<dbReference type="PANTHER" id="PTHR42918">
    <property type="entry name" value="LYSYL-TRNA SYNTHETASE"/>
    <property type="match status" value="1"/>
</dbReference>
<keyword evidence="5" id="KW-0963">Cytoplasm</keyword>
<evidence type="ECO:0000256" key="11">
    <source>
        <dbReference type="ARBA" id="ARBA00030563"/>
    </source>
</evidence>
<keyword evidence="16" id="KW-1185">Reference proteome</keyword>
<dbReference type="InterPro" id="IPR004365">
    <property type="entry name" value="NA-bd_OB_tRNA"/>
</dbReference>
<gene>
    <name evidence="15" type="primary">KARS1</name>
    <name evidence="15" type="ORF">TNCT_123031</name>
</gene>
<keyword evidence="8" id="KW-0067">ATP-binding</keyword>
<evidence type="ECO:0000256" key="4">
    <source>
        <dbReference type="ARBA" id="ARBA00015745"/>
    </source>
</evidence>
<comment type="caution">
    <text evidence="15">The sequence shown here is derived from an EMBL/GenBank/DDBJ whole genome shotgun (WGS) entry which is preliminary data.</text>
</comment>
<dbReference type="FunFam" id="3.30.930.10:FF:000238">
    <property type="entry name" value="Lysine--tRNA ligase"/>
    <property type="match status" value="1"/>
</dbReference>
<evidence type="ECO:0000256" key="3">
    <source>
        <dbReference type="ARBA" id="ARBA00013166"/>
    </source>
</evidence>
<dbReference type="EMBL" id="BMAO01036353">
    <property type="protein sequence ID" value="GFR09980.1"/>
    <property type="molecule type" value="Genomic_DNA"/>
</dbReference>
<evidence type="ECO:0000256" key="8">
    <source>
        <dbReference type="ARBA" id="ARBA00022840"/>
    </source>
</evidence>
<dbReference type="Gene3D" id="3.30.930.10">
    <property type="entry name" value="Bira Bifunctional Protein, Domain 2"/>
    <property type="match status" value="1"/>
</dbReference>
<evidence type="ECO:0000313" key="15">
    <source>
        <dbReference type="EMBL" id="GFR09980.1"/>
    </source>
</evidence>
<evidence type="ECO:0000256" key="2">
    <source>
        <dbReference type="ARBA" id="ARBA00008226"/>
    </source>
</evidence>
<evidence type="ECO:0000256" key="6">
    <source>
        <dbReference type="ARBA" id="ARBA00022598"/>
    </source>
</evidence>
<dbReference type="NCBIfam" id="TIGR00499">
    <property type="entry name" value="lysS_bact"/>
    <property type="match status" value="1"/>
</dbReference>
<evidence type="ECO:0000256" key="1">
    <source>
        <dbReference type="ARBA" id="ARBA00004496"/>
    </source>
</evidence>
<dbReference type="SUPFAM" id="SSF50249">
    <property type="entry name" value="Nucleic acid-binding proteins"/>
    <property type="match status" value="1"/>
</dbReference>
<dbReference type="GO" id="GO:0000049">
    <property type="term" value="F:tRNA binding"/>
    <property type="evidence" value="ECO:0007669"/>
    <property type="project" value="TreeGrafter"/>
</dbReference>
<feature type="domain" description="Aminoacyl-transfer RNA synthetases class-II family profile" evidence="14">
    <location>
        <begin position="169"/>
        <end position="488"/>
    </location>
</feature>
<organism evidence="15 16">
    <name type="scientific">Trichonephila clavata</name>
    <name type="common">Joro spider</name>
    <name type="synonym">Nephila clavata</name>
    <dbReference type="NCBI Taxonomy" id="2740835"/>
    <lineage>
        <taxon>Eukaryota</taxon>
        <taxon>Metazoa</taxon>
        <taxon>Ecdysozoa</taxon>
        <taxon>Arthropoda</taxon>
        <taxon>Chelicerata</taxon>
        <taxon>Arachnida</taxon>
        <taxon>Araneae</taxon>
        <taxon>Araneomorphae</taxon>
        <taxon>Entelegynae</taxon>
        <taxon>Araneoidea</taxon>
        <taxon>Nephilidae</taxon>
        <taxon>Trichonephila</taxon>
    </lineage>
</organism>
<dbReference type="NCBIfam" id="NF001756">
    <property type="entry name" value="PRK00484.1"/>
    <property type="match status" value="1"/>
</dbReference>
<keyword evidence="6 15" id="KW-0436">Ligase</keyword>
<name>A0A8X6GVR4_TRICU</name>
<evidence type="ECO:0000256" key="12">
    <source>
        <dbReference type="ARBA" id="ARBA00048573"/>
    </source>
</evidence>
<dbReference type="PRINTS" id="PR00982">
    <property type="entry name" value="TRNASYNTHLYS"/>
</dbReference>
<dbReference type="InterPro" id="IPR044136">
    <property type="entry name" value="Lys-tRNA-ligase_II_N"/>
</dbReference>
<dbReference type="Proteomes" id="UP000887116">
    <property type="component" value="Unassembled WGS sequence"/>
</dbReference>
<dbReference type="AlphaFoldDB" id="A0A8X6GVR4"/>
<dbReference type="InterPro" id="IPR006195">
    <property type="entry name" value="aa-tRNA-synth_II"/>
</dbReference>
<dbReference type="PROSITE" id="PS50862">
    <property type="entry name" value="AA_TRNA_LIGASE_II"/>
    <property type="match status" value="1"/>
</dbReference>
<evidence type="ECO:0000259" key="14">
    <source>
        <dbReference type="PROSITE" id="PS50862"/>
    </source>
</evidence>
<accession>A0A8X6GVR4</accession>
<dbReference type="InterPro" id="IPR012340">
    <property type="entry name" value="NA-bd_OB-fold"/>
</dbReference>
<reference evidence="15" key="1">
    <citation type="submission" date="2020-07" db="EMBL/GenBank/DDBJ databases">
        <title>Multicomponent nature underlies the extraordinary mechanical properties of spider dragline silk.</title>
        <authorList>
            <person name="Kono N."/>
            <person name="Nakamura H."/>
            <person name="Mori M."/>
            <person name="Yoshida Y."/>
            <person name="Ohtoshi R."/>
            <person name="Malay A.D."/>
            <person name="Moran D.A.P."/>
            <person name="Tomita M."/>
            <person name="Numata K."/>
            <person name="Arakawa K."/>
        </authorList>
    </citation>
    <scope>NUCLEOTIDE SEQUENCE</scope>
</reference>
<evidence type="ECO:0000256" key="5">
    <source>
        <dbReference type="ARBA" id="ARBA00022490"/>
    </source>
</evidence>
<dbReference type="InterPro" id="IPR045864">
    <property type="entry name" value="aa-tRNA-synth_II/BPL/LPL"/>
</dbReference>
<dbReference type="Pfam" id="PF01336">
    <property type="entry name" value="tRNA_anti-codon"/>
    <property type="match status" value="1"/>
</dbReference>
<evidence type="ECO:0000256" key="7">
    <source>
        <dbReference type="ARBA" id="ARBA00022741"/>
    </source>
</evidence>
<dbReference type="InterPro" id="IPR018149">
    <property type="entry name" value="Lys-tRNA-synth_II_C"/>
</dbReference>
<dbReference type="PANTHER" id="PTHR42918:SF9">
    <property type="entry name" value="LYSINE--TRNA LIGASE"/>
    <property type="match status" value="1"/>
</dbReference>
<dbReference type="InterPro" id="IPR002313">
    <property type="entry name" value="Lys-tRNA-ligase_II"/>
</dbReference>
<evidence type="ECO:0000313" key="16">
    <source>
        <dbReference type="Proteomes" id="UP000887116"/>
    </source>
</evidence>
<evidence type="ECO:0000256" key="10">
    <source>
        <dbReference type="ARBA" id="ARBA00023146"/>
    </source>
</evidence>
<proteinExistence type="inferred from homology"/>
<dbReference type="OrthoDB" id="21243at2759"/>
<comment type="subcellular location">
    <subcellularLocation>
        <location evidence="1">Cytoplasm</location>
    </subcellularLocation>
</comment>
<dbReference type="Pfam" id="PF00152">
    <property type="entry name" value="tRNA-synt_2"/>
    <property type="match status" value="1"/>
</dbReference>
<dbReference type="InterPro" id="IPR004364">
    <property type="entry name" value="Aa-tRNA-synt_II"/>
</dbReference>
<dbReference type="CDD" id="cd04322">
    <property type="entry name" value="LysRS_N"/>
    <property type="match status" value="1"/>
</dbReference>
<comment type="catalytic activity">
    <reaction evidence="12 13">
        <text>tRNA(Lys) + L-lysine + ATP = L-lysyl-tRNA(Lys) + AMP + diphosphate</text>
        <dbReference type="Rhea" id="RHEA:20792"/>
        <dbReference type="Rhea" id="RHEA-COMP:9696"/>
        <dbReference type="Rhea" id="RHEA-COMP:9697"/>
        <dbReference type="ChEBI" id="CHEBI:30616"/>
        <dbReference type="ChEBI" id="CHEBI:32551"/>
        <dbReference type="ChEBI" id="CHEBI:33019"/>
        <dbReference type="ChEBI" id="CHEBI:78442"/>
        <dbReference type="ChEBI" id="CHEBI:78529"/>
        <dbReference type="ChEBI" id="CHEBI:456215"/>
        <dbReference type="EC" id="6.1.1.6"/>
    </reaction>
</comment>
<protein>
    <recommendedName>
        <fullName evidence="4 13">Lysine--tRNA ligase</fullName>
        <ecNumber evidence="3 13">6.1.1.6</ecNumber>
    </recommendedName>
    <alternativeName>
        <fullName evidence="11 13">Lysyl-tRNA synthetase</fullName>
    </alternativeName>
</protein>
<keyword evidence="9" id="KW-0648">Protein biosynthesis</keyword>
<dbReference type="SUPFAM" id="SSF55681">
    <property type="entry name" value="Class II aaRS and biotin synthetases"/>
    <property type="match status" value="1"/>
</dbReference>
<dbReference type="GO" id="GO:0005524">
    <property type="term" value="F:ATP binding"/>
    <property type="evidence" value="ECO:0007669"/>
    <property type="project" value="UniProtKB-KW"/>
</dbReference>
<dbReference type="GO" id="GO:0004824">
    <property type="term" value="F:lysine-tRNA ligase activity"/>
    <property type="evidence" value="ECO:0007669"/>
    <property type="project" value="UniProtKB-EC"/>
</dbReference>
<dbReference type="EC" id="6.1.1.6" evidence="3 13"/>
<dbReference type="GO" id="GO:0006430">
    <property type="term" value="P:lysyl-tRNA aminoacylation"/>
    <property type="evidence" value="ECO:0007669"/>
    <property type="project" value="InterPro"/>
</dbReference>
<keyword evidence="7" id="KW-0547">Nucleotide-binding</keyword>
<keyword evidence="10" id="KW-0030">Aminoacyl-tRNA synthetase</keyword>
<dbReference type="FunFam" id="2.40.50.140:FF:000050">
    <property type="entry name" value="Lysine--tRNA ligase"/>
    <property type="match status" value="1"/>
</dbReference>
<dbReference type="HAMAP" id="MF_00252">
    <property type="entry name" value="Lys_tRNA_synth_class2"/>
    <property type="match status" value="1"/>
</dbReference>
<dbReference type="Gene3D" id="2.40.50.140">
    <property type="entry name" value="Nucleic acid-binding proteins"/>
    <property type="match status" value="1"/>
</dbReference>
<evidence type="ECO:0000256" key="13">
    <source>
        <dbReference type="RuleBase" id="RU003748"/>
    </source>
</evidence>
<comment type="similarity">
    <text evidence="2">Belongs to the class-II aminoacyl-tRNA synthetase family.</text>
</comment>
<sequence length="493" mass="56925">MRCRQMHQFKKGGGNPYPHDFQITISLEDFINKYANNLEKGLAFKHDIVSVSGRIITIRKSSSKLIFYVLRERKVHLQIIADATSYFSKEEFLEITDIIKRGDVIGIKGYPFRSNSGELSILAINMQIIAPCLRPIPVPYYGLKNNKTRFKERYVDLFMNLSSQEALIIHSNIRTFLRNYLAFHKFFDADTPKFSKTPGGANAKPFKTHYNGLDMDLFLRVSPELNLKKLCVSGFKRVFEIGTVFRNEGIDRSHYPEFTTCEFYMADGNHNDLLIFVENLLTEMVKKIKGSYKFKYNKEHDINFTPPFKRIKIWPALEDALDMKLPDPKTLYSAEANRIFSNLCIKHNLECDSPRTTTRLINKLIEHFLEKTLINPTFLCEHPEIISPLAKSHPEVEGLTQRFEMFVMGMEIVNAYTELNDPEEQRKRFEAQSRDKAAGDQEAHLIDEDFLRALEYGLPVTHGCGIGIDRLAMLLANVYNITEVLSFPFSKTE</sequence>
<evidence type="ECO:0000256" key="9">
    <source>
        <dbReference type="ARBA" id="ARBA00022917"/>
    </source>
</evidence>
<dbReference type="GO" id="GO:0005829">
    <property type="term" value="C:cytosol"/>
    <property type="evidence" value="ECO:0007669"/>
    <property type="project" value="TreeGrafter"/>
</dbReference>